<organism evidence="2 3">
    <name type="scientific">Burkholderia aenigmatica</name>
    <dbReference type="NCBI Taxonomy" id="2015348"/>
    <lineage>
        <taxon>Bacteria</taxon>
        <taxon>Pseudomonadati</taxon>
        <taxon>Pseudomonadota</taxon>
        <taxon>Betaproteobacteria</taxon>
        <taxon>Burkholderiales</taxon>
        <taxon>Burkholderiaceae</taxon>
        <taxon>Burkholderia</taxon>
        <taxon>Burkholderia cepacia complex</taxon>
    </lineage>
</organism>
<feature type="domain" description="DUF7822" evidence="1">
    <location>
        <begin position="13"/>
        <end position="90"/>
    </location>
</feature>
<gene>
    <name evidence="2" type="ORF">BLA3211_01552</name>
</gene>
<accession>A0A6J5IQR4</accession>
<sequence length="275" mass="30208">MANRSYLYSLGNRPTSYEDRPETISGLSEWAYDVPFMYRLLMSCDPRPCASLISDGLDGSKMALHAISSPFAPGFERARHFVAILRVLVESHATPPPAAPAAAPPGSTLVDRMRRWVGLTPASAASGLAPGPTPAATPAAVEHLPQWLDETIAFLEQHRDQYLLLETIELDLMSESDPDALRALVDAEIVRCRHVGAAFAALPNDITEAAGVLQRAAVERRPTPLDAFFGLRFDDNCDSTRTGATEHPLGLEWHDALYFELFNRAQFDAHQRESN</sequence>
<reference evidence="2 3" key="1">
    <citation type="submission" date="2020-04" db="EMBL/GenBank/DDBJ databases">
        <authorList>
            <person name="Depoorter E."/>
        </authorList>
    </citation>
    <scope>NUCLEOTIDE SEQUENCE [LARGE SCALE GENOMIC DNA]</scope>
    <source>
        <strain evidence="2 3">BCC0217</strain>
    </source>
</reference>
<dbReference type="EMBL" id="CABWIL020000004">
    <property type="protein sequence ID" value="CAB3962105.1"/>
    <property type="molecule type" value="Genomic_DNA"/>
</dbReference>
<evidence type="ECO:0000259" key="1">
    <source>
        <dbReference type="Pfam" id="PF25135"/>
    </source>
</evidence>
<dbReference type="Pfam" id="PF25135">
    <property type="entry name" value="DUF7822"/>
    <property type="match status" value="1"/>
</dbReference>
<proteinExistence type="predicted"/>
<dbReference type="Proteomes" id="UP000494301">
    <property type="component" value="Unassembled WGS sequence"/>
</dbReference>
<dbReference type="InterPro" id="IPR056724">
    <property type="entry name" value="DUF7822"/>
</dbReference>
<dbReference type="AlphaFoldDB" id="A0A6J5IQR4"/>
<evidence type="ECO:0000313" key="2">
    <source>
        <dbReference type="EMBL" id="CAB3962105.1"/>
    </source>
</evidence>
<dbReference type="RefSeq" id="WP_164462930.1">
    <property type="nucleotide sequence ID" value="NZ_CABWIL020000004.1"/>
</dbReference>
<evidence type="ECO:0000313" key="3">
    <source>
        <dbReference type="Proteomes" id="UP000494301"/>
    </source>
</evidence>
<name>A0A6J5IQR4_9BURK</name>
<protein>
    <recommendedName>
        <fullName evidence="1">DUF7822 domain-containing protein</fullName>
    </recommendedName>
</protein>